<name>A0ABU1M928_9HYPH</name>
<evidence type="ECO:0000259" key="7">
    <source>
        <dbReference type="Pfam" id="PF06305"/>
    </source>
</evidence>
<feature type="transmembrane region" description="Helical" evidence="6">
    <location>
        <begin position="51"/>
        <end position="71"/>
    </location>
</feature>
<gene>
    <name evidence="8" type="ORF">J2782_002292</name>
</gene>
<evidence type="ECO:0000256" key="3">
    <source>
        <dbReference type="ARBA" id="ARBA00022989"/>
    </source>
</evidence>
<dbReference type="Pfam" id="PF06305">
    <property type="entry name" value="LapA_dom"/>
    <property type="match status" value="1"/>
</dbReference>
<evidence type="ECO:0000256" key="6">
    <source>
        <dbReference type="SAM" id="Phobius"/>
    </source>
</evidence>
<reference evidence="8 9" key="1">
    <citation type="submission" date="2023-07" db="EMBL/GenBank/DDBJ databases">
        <title>Sorghum-associated microbial communities from plants grown in Nebraska, USA.</title>
        <authorList>
            <person name="Schachtman D."/>
        </authorList>
    </citation>
    <scope>NUCLEOTIDE SEQUENCE [LARGE SCALE GENOMIC DNA]</scope>
    <source>
        <strain evidence="8 9">DS1730</strain>
    </source>
</reference>
<proteinExistence type="predicted"/>
<evidence type="ECO:0000256" key="4">
    <source>
        <dbReference type="ARBA" id="ARBA00023136"/>
    </source>
</evidence>
<keyword evidence="1" id="KW-1003">Cell membrane</keyword>
<evidence type="ECO:0000313" key="9">
    <source>
        <dbReference type="Proteomes" id="UP001184614"/>
    </source>
</evidence>
<dbReference type="EMBL" id="JAVDQT010000003">
    <property type="protein sequence ID" value="MDR6432550.1"/>
    <property type="molecule type" value="Genomic_DNA"/>
</dbReference>
<sequence length="109" mass="11965">MVAKRVVTIVILVPLAIILIALSVANRQTIGLTIDPFNPGNPALTYQAPLFIWLFGALILGAVIGAAVTWLTQGKHRRRGRHYKKEASQLLERAESAEKRHASNTLTKV</sequence>
<dbReference type="InterPro" id="IPR010445">
    <property type="entry name" value="LapA_dom"/>
</dbReference>
<keyword evidence="4 6" id="KW-0472">Membrane</keyword>
<evidence type="ECO:0000256" key="2">
    <source>
        <dbReference type="ARBA" id="ARBA00022692"/>
    </source>
</evidence>
<organism evidence="8 9">
    <name type="scientific">Brucella pseudogrignonensis</name>
    <dbReference type="NCBI Taxonomy" id="419475"/>
    <lineage>
        <taxon>Bacteria</taxon>
        <taxon>Pseudomonadati</taxon>
        <taxon>Pseudomonadota</taxon>
        <taxon>Alphaproteobacteria</taxon>
        <taxon>Hyphomicrobiales</taxon>
        <taxon>Brucellaceae</taxon>
        <taxon>Brucella/Ochrobactrum group</taxon>
        <taxon>Brucella</taxon>
    </lineage>
</organism>
<protein>
    <submittedName>
        <fullName evidence="8">Integral membrane protein</fullName>
    </submittedName>
</protein>
<dbReference type="Proteomes" id="UP001184614">
    <property type="component" value="Unassembled WGS sequence"/>
</dbReference>
<dbReference type="RefSeq" id="WP_310012486.1">
    <property type="nucleotide sequence ID" value="NZ_JAVDQT010000003.1"/>
</dbReference>
<evidence type="ECO:0000313" key="8">
    <source>
        <dbReference type="EMBL" id="MDR6432550.1"/>
    </source>
</evidence>
<evidence type="ECO:0000256" key="1">
    <source>
        <dbReference type="ARBA" id="ARBA00022475"/>
    </source>
</evidence>
<accession>A0ABU1M928</accession>
<feature type="region of interest" description="Disordered" evidence="5">
    <location>
        <begin position="89"/>
        <end position="109"/>
    </location>
</feature>
<keyword evidence="9" id="KW-1185">Reference proteome</keyword>
<comment type="caution">
    <text evidence="8">The sequence shown here is derived from an EMBL/GenBank/DDBJ whole genome shotgun (WGS) entry which is preliminary data.</text>
</comment>
<feature type="domain" description="Lipopolysaccharide assembly protein A" evidence="7">
    <location>
        <begin position="46"/>
        <end position="92"/>
    </location>
</feature>
<evidence type="ECO:0000256" key="5">
    <source>
        <dbReference type="SAM" id="MobiDB-lite"/>
    </source>
</evidence>
<feature type="compositionally biased region" description="Basic and acidic residues" evidence="5">
    <location>
        <begin position="92"/>
        <end position="101"/>
    </location>
</feature>
<keyword evidence="3 6" id="KW-1133">Transmembrane helix</keyword>
<keyword evidence="2 6" id="KW-0812">Transmembrane</keyword>